<dbReference type="EMBL" id="JAHWDP010000001">
    <property type="protein sequence ID" value="MBW2937065.1"/>
    <property type="molecule type" value="Genomic_DNA"/>
</dbReference>
<evidence type="ECO:0000313" key="4">
    <source>
        <dbReference type="EMBL" id="MBW2937065.1"/>
    </source>
</evidence>
<keyword evidence="1 2" id="KW-0732">Signal</keyword>
<name>A0A9X1FMI3_9FLAO</name>
<dbReference type="AlphaFoldDB" id="A0A9X1FMI3"/>
<comment type="caution">
    <text evidence="4">The sequence shown here is derived from an EMBL/GenBank/DDBJ whole genome shotgun (WGS) entry which is preliminary data.</text>
</comment>
<accession>A0A9X1FMI3</accession>
<reference evidence="4" key="1">
    <citation type="submission" date="2021-07" db="EMBL/GenBank/DDBJ databases">
        <title>Aureisphaera sp. CAU 1614 isolated from sea sediment.</title>
        <authorList>
            <person name="Kim W."/>
        </authorList>
    </citation>
    <scope>NUCLEOTIDE SEQUENCE</scope>
    <source>
        <strain evidence="4">CAU 1614</strain>
    </source>
</reference>
<organism evidence="4 5">
    <name type="scientific">Halomarinibacterium sedimenti</name>
    <dbReference type="NCBI Taxonomy" id="2857106"/>
    <lineage>
        <taxon>Bacteria</taxon>
        <taxon>Pseudomonadati</taxon>
        <taxon>Bacteroidota</taxon>
        <taxon>Flavobacteriia</taxon>
        <taxon>Flavobacteriales</taxon>
        <taxon>Flavobacteriaceae</taxon>
        <taxon>Halomarinibacterium</taxon>
    </lineage>
</organism>
<dbReference type="Pfam" id="PF20009">
    <property type="entry name" value="GEVED"/>
    <property type="match status" value="1"/>
</dbReference>
<dbReference type="Proteomes" id="UP001138686">
    <property type="component" value="Unassembled WGS sequence"/>
</dbReference>
<gene>
    <name evidence="4" type="ORF">KXJ69_03045</name>
</gene>
<feature type="domain" description="GEVED" evidence="3">
    <location>
        <begin position="699"/>
        <end position="777"/>
    </location>
</feature>
<dbReference type="InterPro" id="IPR026444">
    <property type="entry name" value="Secre_tail"/>
</dbReference>
<dbReference type="RefSeq" id="WP_219051136.1">
    <property type="nucleotide sequence ID" value="NZ_JAHWDP010000001.1"/>
</dbReference>
<proteinExistence type="predicted"/>
<sequence length="874" mass="94214">MKLKNYFLALLVVVLSTSMYAQQIVPNEPQGVFTYGTATSMEIVPSMASRDYLIPAEKSSEEARDKRSLGNRVIIGKDKQTQDDYFVRNRHEMEQSVRIMPPSIVFDAYASGSQPTDPSLAVGPNHVFVVFNTGYRIFDKSGNPLTGQLGVTNIFSGGGCCDLTASYDSAANRWVISYLFFNGNVQVAVSDGPDPITSSWYVYTYAGVNDYQKLSVWSDGYYMTANVGGSNRVWALERAEMLAGNAGAGFQTFNLPGIITSGFYSPQALNVSDDTMPAAGGATIIYMQDDAWGGVATDHVKYWTIDVDWAVPANSTVSAATQIATTPFIGVFDGGSFSNLTQPGGGVAIDALQATIMNQAQFRKFGSHNSAVFNFVVDTDAGGGELAGVRWFEFRQTADNMPWTLYQEGTYTAPDGRHAWHASMIMDGAGNIGMGYTSMSGPTTSTTVRVSSYYTGRFDGDALGVMTASEELIANGNANIPGLRYGDYSKIDIDPADDSTFWFINEYMNSGRKGVVGVFQLAPNTAVDDIGVTSIDAPNDGVLTANEDVTITIRNYGTNDITNPEVQYTINGGTAVVENYSGTIVGGASESFTFATQADLSAAGTYTIVSKTNLTGDTNTANDEVTKIVTSGLLYCEPPSDCSFGDGITKFVLETITNNPIPCNTGYDDFTAMSTNLDEGGSYTLTVQTGYDSPDELASMWIDYNNNGTFEASEQVFSDVLVNPDGVDVNIPFTLPTGLSSGDRRLRIRAGDTGFAGDLNDPCDSMQYGTTHDYTVNIDGTLGISDFATDASELIVESLPNNQFNISLITDYDERAAIAVYNVLGQTLAFNNIDKDGDTFKYELDMSYAPTGIYIIKMGDIYGNSYKTARIIVK</sequence>
<evidence type="ECO:0000313" key="5">
    <source>
        <dbReference type="Proteomes" id="UP001138686"/>
    </source>
</evidence>
<keyword evidence="5" id="KW-1185">Reference proteome</keyword>
<evidence type="ECO:0000256" key="1">
    <source>
        <dbReference type="ARBA" id="ARBA00022729"/>
    </source>
</evidence>
<dbReference type="InterPro" id="IPR045474">
    <property type="entry name" value="GEVED"/>
</dbReference>
<evidence type="ECO:0000259" key="3">
    <source>
        <dbReference type="Pfam" id="PF20009"/>
    </source>
</evidence>
<feature type="signal peptide" evidence="2">
    <location>
        <begin position="1"/>
        <end position="21"/>
    </location>
</feature>
<protein>
    <submittedName>
        <fullName evidence="4">T9SS type A sorting domain-containing protein</fullName>
    </submittedName>
</protein>
<evidence type="ECO:0000256" key="2">
    <source>
        <dbReference type="SAM" id="SignalP"/>
    </source>
</evidence>
<feature type="chain" id="PRO_5040804430" evidence="2">
    <location>
        <begin position="22"/>
        <end position="874"/>
    </location>
</feature>
<dbReference type="NCBIfam" id="TIGR04183">
    <property type="entry name" value="Por_Secre_tail"/>
    <property type="match status" value="1"/>
</dbReference>